<evidence type="ECO:0000256" key="2">
    <source>
        <dbReference type="ARBA" id="ARBA00023015"/>
    </source>
</evidence>
<dbReference type="InterPro" id="IPR005650">
    <property type="entry name" value="BlaI_family"/>
</dbReference>
<reference evidence="5 6" key="1">
    <citation type="journal article" date="2016" name="Sci. Rep.">
        <title>Metabolic traits of an uncultured archaeal lineage -MSBL1- from brine pools of the Red Sea.</title>
        <authorList>
            <person name="Mwirichia R."/>
            <person name="Alam I."/>
            <person name="Rashid M."/>
            <person name="Vinu M."/>
            <person name="Ba-Alawi W."/>
            <person name="Anthony Kamau A."/>
            <person name="Kamanda Ngugi D."/>
            <person name="Goker M."/>
            <person name="Klenk H.P."/>
            <person name="Bajic V."/>
            <person name="Stingl U."/>
        </authorList>
    </citation>
    <scope>NUCLEOTIDE SEQUENCE [LARGE SCALE GENOMIC DNA]</scope>
    <source>
        <strain evidence="5">SCGC-AAA259D18</strain>
    </source>
</reference>
<dbReference type="AlphaFoldDB" id="A0A133UC76"/>
<evidence type="ECO:0000256" key="4">
    <source>
        <dbReference type="ARBA" id="ARBA00023163"/>
    </source>
</evidence>
<proteinExistence type="inferred from homology"/>
<sequence length="99" mass="11308">MSRLNFDEVVDVLSLKSGRAIFRSILNDAKTVKEVQEDLEESEVSLKYRESVYKALERLVSAGLVKKMRDGRTVKYKSRYSGISADFVEENLGLSETER</sequence>
<evidence type="ECO:0000256" key="1">
    <source>
        <dbReference type="ARBA" id="ARBA00011046"/>
    </source>
</evidence>
<keyword evidence="6" id="KW-1185">Reference proteome</keyword>
<evidence type="ECO:0008006" key="7">
    <source>
        <dbReference type="Google" id="ProtNLM"/>
    </source>
</evidence>
<dbReference type="EMBL" id="LHXM01000013">
    <property type="protein sequence ID" value="KXA91788.1"/>
    <property type="molecule type" value="Genomic_DNA"/>
</dbReference>
<dbReference type="InterPro" id="IPR036390">
    <property type="entry name" value="WH_DNA-bd_sf"/>
</dbReference>
<dbReference type="Pfam" id="PF03965">
    <property type="entry name" value="Penicillinase_R"/>
    <property type="match status" value="1"/>
</dbReference>
<comment type="similarity">
    <text evidence="1">Belongs to the BlaI transcriptional regulatory family.</text>
</comment>
<dbReference type="InterPro" id="IPR036388">
    <property type="entry name" value="WH-like_DNA-bd_sf"/>
</dbReference>
<evidence type="ECO:0000313" key="5">
    <source>
        <dbReference type="EMBL" id="KXA91788.1"/>
    </source>
</evidence>
<accession>A0A133UC76</accession>
<protein>
    <recommendedName>
        <fullName evidence="7">Transcription regulator TrmB N-terminal domain-containing protein</fullName>
    </recommendedName>
</protein>
<name>A0A133UC76_9EURY</name>
<keyword evidence="2" id="KW-0805">Transcription regulation</keyword>
<evidence type="ECO:0000313" key="6">
    <source>
        <dbReference type="Proteomes" id="UP000070195"/>
    </source>
</evidence>
<dbReference type="GO" id="GO:0045892">
    <property type="term" value="P:negative regulation of DNA-templated transcription"/>
    <property type="evidence" value="ECO:0007669"/>
    <property type="project" value="InterPro"/>
</dbReference>
<comment type="caution">
    <text evidence="5">The sequence shown here is derived from an EMBL/GenBank/DDBJ whole genome shotgun (WGS) entry which is preliminary data.</text>
</comment>
<keyword evidence="4" id="KW-0804">Transcription</keyword>
<dbReference type="SUPFAM" id="SSF46785">
    <property type="entry name" value="Winged helix' DNA-binding domain"/>
    <property type="match status" value="1"/>
</dbReference>
<keyword evidence="3" id="KW-0238">DNA-binding</keyword>
<dbReference type="Gene3D" id="1.10.10.10">
    <property type="entry name" value="Winged helix-like DNA-binding domain superfamily/Winged helix DNA-binding domain"/>
    <property type="match status" value="1"/>
</dbReference>
<gene>
    <name evidence="5" type="ORF">AKJ63_00920</name>
</gene>
<organism evidence="5 6">
    <name type="scientific">candidate division MSBL1 archaeon SCGC-AAA259D18</name>
    <dbReference type="NCBI Taxonomy" id="1698262"/>
    <lineage>
        <taxon>Archaea</taxon>
        <taxon>Methanobacteriati</taxon>
        <taxon>Methanobacteriota</taxon>
        <taxon>candidate division MSBL1</taxon>
    </lineage>
</organism>
<dbReference type="Proteomes" id="UP000070195">
    <property type="component" value="Unassembled WGS sequence"/>
</dbReference>
<evidence type="ECO:0000256" key="3">
    <source>
        <dbReference type="ARBA" id="ARBA00023125"/>
    </source>
</evidence>
<dbReference type="GO" id="GO:0003677">
    <property type="term" value="F:DNA binding"/>
    <property type="evidence" value="ECO:0007669"/>
    <property type="project" value="UniProtKB-KW"/>
</dbReference>